<dbReference type="AlphaFoldDB" id="A0A2J6R370"/>
<evidence type="ECO:0000313" key="5">
    <source>
        <dbReference type="EMBL" id="PMD32964.1"/>
    </source>
</evidence>
<feature type="domain" description="Stc1" evidence="3">
    <location>
        <begin position="467"/>
        <end position="497"/>
    </location>
</feature>
<evidence type="ECO:0000313" key="6">
    <source>
        <dbReference type="Proteomes" id="UP000235786"/>
    </source>
</evidence>
<dbReference type="InterPro" id="IPR058525">
    <property type="entry name" value="DUF8212"/>
</dbReference>
<dbReference type="Proteomes" id="UP000235786">
    <property type="component" value="Unassembled WGS sequence"/>
</dbReference>
<keyword evidence="6" id="KW-1185">Reference proteome</keyword>
<feature type="region of interest" description="Disordered" evidence="1">
    <location>
        <begin position="500"/>
        <end position="575"/>
    </location>
</feature>
<feature type="compositionally biased region" description="Polar residues" evidence="1">
    <location>
        <begin position="500"/>
        <end position="523"/>
    </location>
</feature>
<dbReference type="PANTHER" id="PTHR10622:SF10">
    <property type="entry name" value="HET DOMAIN-CONTAINING PROTEIN"/>
    <property type="match status" value="1"/>
</dbReference>
<dbReference type="OrthoDB" id="10412188at2759"/>
<dbReference type="Pfam" id="PF06985">
    <property type="entry name" value="HET"/>
    <property type="match status" value="1"/>
</dbReference>
<name>A0A2J6R370_HYAVF</name>
<reference evidence="5 6" key="1">
    <citation type="submission" date="2016-04" db="EMBL/GenBank/DDBJ databases">
        <title>A degradative enzymes factory behind the ericoid mycorrhizal symbiosis.</title>
        <authorList>
            <consortium name="DOE Joint Genome Institute"/>
            <person name="Martino E."/>
            <person name="Morin E."/>
            <person name="Grelet G."/>
            <person name="Kuo A."/>
            <person name="Kohler A."/>
            <person name="Daghino S."/>
            <person name="Barry K."/>
            <person name="Choi C."/>
            <person name="Cichocki N."/>
            <person name="Clum A."/>
            <person name="Copeland A."/>
            <person name="Hainaut M."/>
            <person name="Haridas S."/>
            <person name="Labutti K."/>
            <person name="Lindquist E."/>
            <person name="Lipzen A."/>
            <person name="Khouja H.-R."/>
            <person name="Murat C."/>
            <person name="Ohm R."/>
            <person name="Olson A."/>
            <person name="Spatafora J."/>
            <person name="Veneault-Fourrey C."/>
            <person name="Henrissat B."/>
            <person name="Grigoriev I."/>
            <person name="Martin F."/>
            <person name="Perotto S."/>
        </authorList>
    </citation>
    <scope>NUCLEOTIDE SEQUENCE [LARGE SCALE GENOMIC DNA]</scope>
    <source>
        <strain evidence="5 6">F</strain>
    </source>
</reference>
<dbReference type="PANTHER" id="PTHR10622">
    <property type="entry name" value="HET DOMAIN-CONTAINING PROTEIN"/>
    <property type="match status" value="1"/>
</dbReference>
<dbReference type="STRING" id="1149755.A0A2J6R370"/>
<feature type="domain" description="DUF8212" evidence="4">
    <location>
        <begin position="221"/>
        <end position="252"/>
    </location>
</feature>
<evidence type="ECO:0000259" key="3">
    <source>
        <dbReference type="Pfam" id="PF12898"/>
    </source>
</evidence>
<accession>A0A2J6R370</accession>
<gene>
    <name evidence="5" type="ORF">L207DRAFT_639724</name>
</gene>
<evidence type="ECO:0000259" key="4">
    <source>
        <dbReference type="Pfam" id="PF26640"/>
    </source>
</evidence>
<proteinExistence type="predicted"/>
<dbReference type="InterPro" id="IPR010730">
    <property type="entry name" value="HET"/>
</dbReference>
<dbReference type="Pfam" id="PF12898">
    <property type="entry name" value="Stc1"/>
    <property type="match status" value="1"/>
</dbReference>
<feature type="domain" description="Heterokaryon incompatibility" evidence="2">
    <location>
        <begin position="22"/>
        <end position="107"/>
    </location>
</feature>
<feature type="compositionally biased region" description="Polar residues" evidence="1">
    <location>
        <begin position="549"/>
        <end position="575"/>
    </location>
</feature>
<protein>
    <submittedName>
        <fullName evidence="5">HET-domain-containing protein</fullName>
    </submittedName>
</protein>
<sequence length="575" mass="65159">MRLLHSKTLELAEFTERGLPPYVILSHTWENEEVSFQEMRSHNSTGKKGYTKIRKCCAIAAAAGFEYVWVDTCCIDKTSSAELTEAINSMYLWYQKADVCYVYMADYHGLTSLGRPLPSFRNSRWFKRGWTLQELIAPESVIFCNSQWTNIGTKHSLREEISEITEIQVEALLGAKLEDFSVAQRMCWASRRETTRIEDEAYSLLGIFDVHMPMLYGEGSHAFIRLQEEIIKRSTDHTIFAWAHGFPEIRNHTGGLLADCPSAFVNTKFIVQDLSTEILPFEITNKGVHLHLPIYEESFGILDCQDMKRPEHNLAINLIRKDSSDTYHFDHFHGTVSVAKEERKDIPVCSSIYVPQGSSLKTLPAAFQVEPLEYYFECRFIHSEIVFTSCEKEMHNACFSKHRSRPALWFAFATKNCKDEFHFEEKECGPTPRLLTLLCVPEVEAQRLVLQEATWHLHLQDCLQPICTGGQSMELKCQGPCGLLRALDGFSKQTRSNGITIEGTNVSDYPSIQGNSHVTQRAPSDSLPGASENQTENTPFGLPSRTPAGDSQGNAHTNQHQIASGLNLLRQSSQR</sequence>
<evidence type="ECO:0000256" key="1">
    <source>
        <dbReference type="SAM" id="MobiDB-lite"/>
    </source>
</evidence>
<dbReference type="Pfam" id="PF26640">
    <property type="entry name" value="DUF8212"/>
    <property type="match status" value="1"/>
</dbReference>
<dbReference type="InterPro" id="IPR024630">
    <property type="entry name" value="Stc1"/>
</dbReference>
<evidence type="ECO:0000259" key="2">
    <source>
        <dbReference type="Pfam" id="PF06985"/>
    </source>
</evidence>
<dbReference type="EMBL" id="KZ613957">
    <property type="protein sequence ID" value="PMD32964.1"/>
    <property type="molecule type" value="Genomic_DNA"/>
</dbReference>
<organism evidence="5 6">
    <name type="scientific">Hyaloscypha variabilis (strain UAMH 11265 / GT02V1 / F)</name>
    <name type="common">Meliniomyces variabilis</name>
    <dbReference type="NCBI Taxonomy" id="1149755"/>
    <lineage>
        <taxon>Eukaryota</taxon>
        <taxon>Fungi</taxon>
        <taxon>Dikarya</taxon>
        <taxon>Ascomycota</taxon>
        <taxon>Pezizomycotina</taxon>
        <taxon>Leotiomycetes</taxon>
        <taxon>Helotiales</taxon>
        <taxon>Hyaloscyphaceae</taxon>
        <taxon>Hyaloscypha</taxon>
        <taxon>Hyaloscypha variabilis</taxon>
    </lineage>
</organism>